<sequence>MIRIAMTSVYVDDEERAHAFYGDVLGFETRTNLDLGGARFITVVAPGQDVELLLEPGDSPLAEQYRRGLREAGLPCIVLGVDDLRAEHERLSGLGVRFTQPPTEHGPVLSAVLDDTVGNLVQLTQPLARDREAAPGS</sequence>
<dbReference type="InterPro" id="IPR029068">
    <property type="entry name" value="Glyas_Bleomycin-R_OHBP_Dase"/>
</dbReference>
<dbReference type="RefSeq" id="WP_344419077.1">
    <property type="nucleotide sequence ID" value="NZ_BAAASF010000001.1"/>
</dbReference>
<organism evidence="2 3">
    <name type="scientific">Streptomyces lavendulocolor</name>
    <dbReference type="NCBI Taxonomy" id="67316"/>
    <lineage>
        <taxon>Bacteria</taxon>
        <taxon>Bacillati</taxon>
        <taxon>Actinomycetota</taxon>
        <taxon>Actinomycetes</taxon>
        <taxon>Kitasatosporales</taxon>
        <taxon>Streptomycetaceae</taxon>
        <taxon>Streptomyces</taxon>
    </lineage>
</organism>
<evidence type="ECO:0000259" key="1">
    <source>
        <dbReference type="PROSITE" id="PS51819"/>
    </source>
</evidence>
<accession>A0ABV2W1G0</accession>
<dbReference type="PROSITE" id="PS51819">
    <property type="entry name" value="VOC"/>
    <property type="match status" value="1"/>
</dbReference>
<dbReference type="InterPro" id="IPR037523">
    <property type="entry name" value="VOC_core"/>
</dbReference>
<dbReference type="InterPro" id="IPR004360">
    <property type="entry name" value="Glyas_Fos-R_dOase_dom"/>
</dbReference>
<gene>
    <name evidence="2" type="ORF">ABZ508_08325</name>
</gene>
<proteinExistence type="predicted"/>
<evidence type="ECO:0000313" key="2">
    <source>
        <dbReference type="EMBL" id="MEU0707369.1"/>
    </source>
</evidence>
<keyword evidence="3" id="KW-1185">Reference proteome</keyword>
<reference evidence="2 3" key="1">
    <citation type="submission" date="2024-06" db="EMBL/GenBank/DDBJ databases">
        <title>The Natural Products Discovery Center: Release of the First 8490 Sequenced Strains for Exploring Actinobacteria Biosynthetic Diversity.</title>
        <authorList>
            <person name="Kalkreuter E."/>
            <person name="Kautsar S.A."/>
            <person name="Yang D."/>
            <person name="Bader C.D."/>
            <person name="Teijaro C.N."/>
            <person name="Fluegel L."/>
            <person name="Davis C.M."/>
            <person name="Simpson J.R."/>
            <person name="Lauterbach L."/>
            <person name="Steele A.D."/>
            <person name="Gui C."/>
            <person name="Meng S."/>
            <person name="Li G."/>
            <person name="Viehrig K."/>
            <person name="Ye F."/>
            <person name="Su P."/>
            <person name="Kiefer A.F."/>
            <person name="Nichols A."/>
            <person name="Cepeda A.J."/>
            <person name="Yan W."/>
            <person name="Fan B."/>
            <person name="Jiang Y."/>
            <person name="Adhikari A."/>
            <person name="Zheng C.-J."/>
            <person name="Schuster L."/>
            <person name="Cowan T.M."/>
            <person name="Smanski M.J."/>
            <person name="Chevrette M.G."/>
            <person name="De Carvalho L.P.S."/>
            <person name="Shen B."/>
        </authorList>
    </citation>
    <scope>NUCLEOTIDE SEQUENCE [LARGE SCALE GENOMIC DNA]</scope>
    <source>
        <strain evidence="2 3">NPDC006337</strain>
    </source>
</reference>
<dbReference type="Gene3D" id="3.10.180.10">
    <property type="entry name" value="2,3-Dihydroxybiphenyl 1,2-Dioxygenase, domain 1"/>
    <property type="match status" value="1"/>
</dbReference>
<feature type="domain" description="VOC" evidence="1">
    <location>
        <begin position="3"/>
        <end position="126"/>
    </location>
</feature>
<dbReference type="GeneID" id="300119314"/>
<dbReference type="EMBL" id="JBEXZR010000005">
    <property type="protein sequence ID" value="MEU0707369.1"/>
    <property type="molecule type" value="Genomic_DNA"/>
</dbReference>
<evidence type="ECO:0000313" key="3">
    <source>
        <dbReference type="Proteomes" id="UP001550378"/>
    </source>
</evidence>
<dbReference type="Proteomes" id="UP001550378">
    <property type="component" value="Unassembled WGS sequence"/>
</dbReference>
<dbReference type="SUPFAM" id="SSF54593">
    <property type="entry name" value="Glyoxalase/Bleomycin resistance protein/Dihydroxybiphenyl dioxygenase"/>
    <property type="match status" value="1"/>
</dbReference>
<name>A0ABV2W1G0_9ACTN</name>
<protein>
    <submittedName>
        <fullName evidence="2">VOC family protein</fullName>
    </submittedName>
</protein>
<comment type="caution">
    <text evidence="2">The sequence shown here is derived from an EMBL/GenBank/DDBJ whole genome shotgun (WGS) entry which is preliminary data.</text>
</comment>
<dbReference type="PANTHER" id="PTHR36437:SF2">
    <property type="entry name" value="GLYOXALASE_BLEOMYCIN RESISTANCE PROTEIN_DIOXYGENASE"/>
    <property type="match status" value="1"/>
</dbReference>
<dbReference type="Pfam" id="PF00903">
    <property type="entry name" value="Glyoxalase"/>
    <property type="match status" value="1"/>
</dbReference>
<dbReference type="PANTHER" id="PTHR36437">
    <property type="entry name" value="GLYOXALASE/BLEOMYCIN RESISTANCE PROTEIN/DIOXYGENASE"/>
    <property type="match status" value="1"/>
</dbReference>